<gene>
    <name evidence="2" type="ORF">DdX_07770</name>
</gene>
<evidence type="ECO:0000256" key="1">
    <source>
        <dbReference type="SAM" id="SignalP"/>
    </source>
</evidence>
<protein>
    <recommendedName>
        <fullName evidence="4">Apple domain-containing protein</fullName>
    </recommendedName>
</protein>
<dbReference type="AlphaFoldDB" id="A0AAD4N368"/>
<feature type="signal peptide" evidence="1">
    <location>
        <begin position="1"/>
        <end position="24"/>
    </location>
</feature>
<accession>A0AAD4N368</accession>
<reference evidence="2" key="1">
    <citation type="submission" date="2022-01" db="EMBL/GenBank/DDBJ databases">
        <title>Genome Sequence Resource for Two Populations of Ditylenchus destructor, the Migratory Endoparasitic Phytonematode.</title>
        <authorList>
            <person name="Zhang H."/>
            <person name="Lin R."/>
            <person name="Xie B."/>
        </authorList>
    </citation>
    <scope>NUCLEOTIDE SEQUENCE</scope>
    <source>
        <strain evidence="2">BazhouSP</strain>
    </source>
</reference>
<feature type="chain" id="PRO_5042037935" description="Apple domain-containing protein" evidence="1">
    <location>
        <begin position="25"/>
        <end position="163"/>
    </location>
</feature>
<proteinExistence type="predicted"/>
<keyword evidence="1" id="KW-0732">Signal</keyword>
<name>A0AAD4N368_9BILA</name>
<organism evidence="2 3">
    <name type="scientific">Ditylenchus destructor</name>
    <dbReference type="NCBI Taxonomy" id="166010"/>
    <lineage>
        <taxon>Eukaryota</taxon>
        <taxon>Metazoa</taxon>
        <taxon>Ecdysozoa</taxon>
        <taxon>Nematoda</taxon>
        <taxon>Chromadorea</taxon>
        <taxon>Rhabditida</taxon>
        <taxon>Tylenchina</taxon>
        <taxon>Tylenchomorpha</taxon>
        <taxon>Sphaerularioidea</taxon>
        <taxon>Anguinidae</taxon>
        <taxon>Anguininae</taxon>
        <taxon>Ditylenchus</taxon>
    </lineage>
</organism>
<comment type="caution">
    <text evidence="2">The sequence shown here is derived from an EMBL/GenBank/DDBJ whole genome shotgun (WGS) entry which is preliminary data.</text>
</comment>
<evidence type="ECO:0008006" key="4">
    <source>
        <dbReference type="Google" id="ProtNLM"/>
    </source>
</evidence>
<evidence type="ECO:0000313" key="2">
    <source>
        <dbReference type="EMBL" id="KAI1715454.1"/>
    </source>
</evidence>
<dbReference type="Proteomes" id="UP001201812">
    <property type="component" value="Unassembled WGS sequence"/>
</dbReference>
<sequence>MKGSWPMLCKIFALFLVLVNSVLATKRENHFGKPCKLCECFIYYSDRDVAIPHIPYKVVKNPYESTEDRCLATCKADPECKMVVYGFVGGRQVFTCELYDQVNVKNPIYAPFTNIYLKRGPICNSKFANTFYPLQVVDGDETVIARKSRYVKLSQRQNPFNFG</sequence>
<evidence type="ECO:0000313" key="3">
    <source>
        <dbReference type="Proteomes" id="UP001201812"/>
    </source>
</evidence>
<dbReference type="EMBL" id="JAKKPZ010000011">
    <property type="protein sequence ID" value="KAI1715454.1"/>
    <property type="molecule type" value="Genomic_DNA"/>
</dbReference>
<keyword evidence="3" id="KW-1185">Reference proteome</keyword>